<gene>
    <name evidence="3" type="ORF">EV356DRAFT_516079</name>
</gene>
<dbReference type="EMBL" id="ML991804">
    <property type="protein sequence ID" value="KAF2233702.1"/>
    <property type="molecule type" value="Genomic_DNA"/>
</dbReference>
<dbReference type="Proteomes" id="UP000800092">
    <property type="component" value="Unassembled WGS sequence"/>
</dbReference>
<evidence type="ECO:0000313" key="3">
    <source>
        <dbReference type="EMBL" id="KAF2233702.1"/>
    </source>
</evidence>
<feature type="transmembrane region" description="Helical" evidence="2">
    <location>
        <begin position="20"/>
        <end position="46"/>
    </location>
</feature>
<feature type="region of interest" description="Disordered" evidence="1">
    <location>
        <begin position="55"/>
        <end position="77"/>
    </location>
</feature>
<reference evidence="3" key="1">
    <citation type="journal article" date="2020" name="Stud. Mycol.">
        <title>101 Dothideomycetes genomes: a test case for predicting lifestyles and emergence of pathogens.</title>
        <authorList>
            <person name="Haridas S."/>
            <person name="Albert R."/>
            <person name="Binder M."/>
            <person name="Bloem J."/>
            <person name="Labutti K."/>
            <person name="Salamov A."/>
            <person name="Andreopoulos B."/>
            <person name="Baker S."/>
            <person name="Barry K."/>
            <person name="Bills G."/>
            <person name="Bluhm B."/>
            <person name="Cannon C."/>
            <person name="Castanera R."/>
            <person name="Culley D."/>
            <person name="Daum C."/>
            <person name="Ezra D."/>
            <person name="Gonzalez J."/>
            <person name="Henrissat B."/>
            <person name="Kuo A."/>
            <person name="Liang C."/>
            <person name="Lipzen A."/>
            <person name="Lutzoni F."/>
            <person name="Magnuson J."/>
            <person name="Mondo S."/>
            <person name="Nolan M."/>
            <person name="Ohm R."/>
            <person name="Pangilinan J."/>
            <person name="Park H.-J."/>
            <person name="Ramirez L."/>
            <person name="Alfaro M."/>
            <person name="Sun H."/>
            <person name="Tritt A."/>
            <person name="Yoshinaga Y."/>
            <person name="Zwiers L.-H."/>
            <person name="Turgeon B."/>
            <person name="Goodwin S."/>
            <person name="Spatafora J."/>
            <person name="Crous P."/>
            <person name="Grigoriev I."/>
        </authorList>
    </citation>
    <scope>NUCLEOTIDE SEQUENCE</scope>
    <source>
        <strain evidence="3">Tuck. ex Michener</strain>
    </source>
</reference>
<name>A0A6A6H6Q6_VIRVR</name>
<protein>
    <recommendedName>
        <fullName evidence="5">Transmembrane protein</fullName>
    </recommendedName>
</protein>
<dbReference type="AlphaFoldDB" id="A0A6A6H6Q6"/>
<keyword evidence="2" id="KW-1133">Transmembrane helix</keyword>
<evidence type="ECO:0008006" key="5">
    <source>
        <dbReference type="Google" id="ProtNLM"/>
    </source>
</evidence>
<evidence type="ECO:0000313" key="4">
    <source>
        <dbReference type="Proteomes" id="UP000800092"/>
    </source>
</evidence>
<feature type="region of interest" description="Disordered" evidence="1">
    <location>
        <begin position="101"/>
        <end position="186"/>
    </location>
</feature>
<proteinExistence type="predicted"/>
<keyword evidence="2" id="KW-0472">Membrane</keyword>
<keyword evidence="4" id="KW-1185">Reference proteome</keyword>
<feature type="compositionally biased region" description="Basic and acidic residues" evidence="1">
    <location>
        <begin position="102"/>
        <end position="112"/>
    </location>
</feature>
<accession>A0A6A6H6Q6</accession>
<sequence>MSLVNLDHFPFARRSERHFWVLQLSTGLIVGLRLFFLALCLGFVAVSLHYERKLSRGPVETRPPSPPSPPYSPVGHTFLPKKLRHRYSQLPFRGPFSAATRIRWDEPSRRPPESPPRSPKSGSPERRPSGQRQGSQGGFAAFMTGVKPQQPSGQKPQYTTARPGDNSRKSRAQSNARSRRQSGCLW</sequence>
<organism evidence="3 4">
    <name type="scientific">Viridothelium virens</name>
    <name type="common">Speckled blister lichen</name>
    <name type="synonym">Trypethelium virens</name>
    <dbReference type="NCBI Taxonomy" id="1048519"/>
    <lineage>
        <taxon>Eukaryota</taxon>
        <taxon>Fungi</taxon>
        <taxon>Dikarya</taxon>
        <taxon>Ascomycota</taxon>
        <taxon>Pezizomycotina</taxon>
        <taxon>Dothideomycetes</taxon>
        <taxon>Dothideomycetes incertae sedis</taxon>
        <taxon>Trypetheliales</taxon>
        <taxon>Trypetheliaceae</taxon>
        <taxon>Viridothelium</taxon>
    </lineage>
</organism>
<keyword evidence="2" id="KW-0812">Transmembrane</keyword>
<feature type="compositionally biased region" description="Pro residues" evidence="1">
    <location>
        <begin position="61"/>
        <end position="72"/>
    </location>
</feature>
<evidence type="ECO:0000256" key="2">
    <source>
        <dbReference type="SAM" id="Phobius"/>
    </source>
</evidence>
<evidence type="ECO:0000256" key="1">
    <source>
        <dbReference type="SAM" id="MobiDB-lite"/>
    </source>
</evidence>
<feature type="compositionally biased region" description="Polar residues" evidence="1">
    <location>
        <begin position="147"/>
        <end position="160"/>
    </location>
</feature>